<gene>
    <name evidence="12" type="ORF">OGATHE_004526</name>
</gene>
<evidence type="ECO:0000256" key="9">
    <source>
        <dbReference type="ARBA" id="ARBA00023136"/>
    </source>
</evidence>
<comment type="pathway">
    <text evidence="2">Protein modification; protein glycosylation.</text>
</comment>
<keyword evidence="7 10" id="KW-0256">Endoplasmic reticulum</keyword>
<comment type="subcellular location">
    <subcellularLocation>
        <location evidence="1 10">Endoplasmic reticulum membrane</location>
        <topology evidence="1 10">Multi-pass membrane protein</topology>
    </subcellularLocation>
</comment>
<dbReference type="Pfam" id="PF03901">
    <property type="entry name" value="Glyco_transf_22"/>
    <property type="match status" value="1"/>
</dbReference>
<evidence type="ECO:0000256" key="4">
    <source>
        <dbReference type="ARBA" id="ARBA00022676"/>
    </source>
</evidence>
<keyword evidence="6 10" id="KW-0812">Transmembrane</keyword>
<accession>A0A9P8P0Q2</accession>
<evidence type="ECO:0000256" key="5">
    <source>
        <dbReference type="ARBA" id="ARBA00022679"/>
    </source>
</evidence>
<keyword evidence="9 10" id="KW-0472">Membrane</keyword>
<evidence type="ECO:0000256" key="2">
    <source>
        <dbReference type="ARBA" id="ARBA00004922"/>
    </source>
</evidence>
<comment type="caution">
    <text evidence="12">The sequence shown here is derived from an EMBL/GenBank/DDBJ whole genome shotgun (WGS) entry which is preliminary data.</text>
</comment>
<keyword evidence="8 10" id="KW-1133">Transmembrane helix</keyword>
<evidence type="ECO:0000256" key="6">
    <source>
        <dbReference type="ARBA" id="ARBA00022692"/>
    </source>
</evidence>
<feature type="transmembrane region" description="Helical" evidence="10">
    <location>
        <begin position="214"/>
        <end position="238"/>
    </location>
</feature>
<keyword evidence="5" id="KW-0808">Transferase</keyword>
<dbReference type="GO" id="GO:0005789">
    <property type="term" value="C:endoplasmic reticulum membrane"/>
    <property type="evidence" value="ECO:0007669"/>
    <property type="project" value="UniProtKB-SubCell"/>
</dbReference>
<feature type="transmembrane region" description="Helical" evidence="10">
    <location>
        <begin position="136"/>
        <end position="161"/>
    </location>
</feature>
<proteinExistence type="inferred from homology"/>
<comment type="similarity">
    <text evidence="3 10">Belongs to the glycosyltransferase 22 family.</text>
</comment>
<feature type="transmembrane region" description="Helical" evidence="10">
    <location>
        <begin position="250"/>
        <end position="272"/>
    </location>
</feature>
<organism evidence="12 13">
    <name type="scientific">Ogataea polymorpha</name>
    <dbReference type="NCBI Taxonomy" id="460523"/>
    <lineage>
        <taxon>Eukaryota</taxon>
        <taxon>Fungi</taxon>
        <taxon>Dikarya</taxon>
        <taxon>Ascomycota</taxon>
        <taxon>Saccharomycotina</taxon>
        <taxon>Pichiomycetes</taxon>
        <taxon>Pichiales</taxon>
        <taxon>Pichiaceae</taxon>
        <taxon>Ogataea</taxon>
    </lineage>
</organism>
<feature type="chain" id="PRO_5040205311" description="Mannosyltransferase" evidence="11">
    <location>
        <begin position="19"/>
        <end position="691"/>
    </location>
</feature>
<feature type="signal peptide" evidence="11">
    <location>
        <begin position="1"/>
        <end position="18"/>
    </location>
</feature>
<name>A0A9P8P0Q2_9ASCO</name>
<evidence type="ECO:0000256" key="11">
    <source>
        <dbReference type="SAM" id="SignalP"/>
    </source>
</evidence>
<keyword evidence="13" id="KW-1185">Reference proteome</keyword>
<feature type="transmembrane region" description="Helical" evidence="10">
    <location>
        <begin position="375"/>
        <end position="394"/>
    </location>
</feature>
<reference evidence="12" key="1">
    <citation type="journal article" date="2021" name="Open Biol.">
        <title>Shared evolutionary footprints suggest mitochondrial oxidative damage underlies multiple complex I losses in fungi.</title>
        <authorList>
            <person name="Schikora-Tamarit M.A."/>
            <person name="Marcet-Houben M."/>
            <person name="Nosek J."/>
            <person name="Gabaldon T."/>
        </authorList>
    </citation>
    <scope>NUCLEOTIDE SEQUENCE</scope>
    <source>
        <strain evidence="12">NCAIM Y.01608</strain>
    </source>
</reference>
<dbReference type="Proteomes" id="UP000788993">
    <property type="component" value="Unassembled WGS sequence"/>
</dbReference>
<evidence type="ECO:0000256" key="8">
    <source>
        <dbReference type="ARBA" id="ARBA00022989"/>
    </source>
</evidence>
<evidence type="ECO:0000256" key="3">
    <source>
        <dbReference type="ARBA" id="ARBA00007063"/>
    </source>
</evidence>
<dbReference type="InterPro" id="IPR005599">
    <property type="entry name" value="GPI_mannosylTrfase"/>
</dbReference>
<dbReference type="AlphaFoldDB" id="A0A9P8P0Q2"/>
<keyword evidence="11" id="KW-0732">Signal</keyword>
<evidence type="ECO:0000256" key="7">
    <source>
        <dbReference type="ARBA" id="ARBA00022824"/>
    </source>
</evidence>
<dbReference type="GO" id="GO:0006487">
    <property type="term" value="P:protein N-linked glycosylation"/>
    <property type="evidence" value="ECO:0007669"/>
    <property type="project" value="TreeGrafter"/>
</dbReference>
<evidence type="ECO:0000256" key="1">
    <source>
        <dbReference type="ARBA" id="ARBA00004477"/>
    </source>
</evidence>
<keyword evidence="4 10" id="KW-0328">Glycosyltransferase</keyword>
<evidence type="ECO:0000313" key="12">
    <source>
        <dbReference type="EMBL" id="KAH3662950.1"/>
    </source>
</evidence>
<evidence type="ECO:0000313" key="13">
    <source>
        <dbReference type="Proteomes" id="UP000788993"/>
    </source>
</evidence>
<dbReference type="EMBL" id="JAEUBD010001266">
    <property type="protein sequence ID" value="KAH3662950.1"/>
    <property type="molecule type" value="Genomic_DNA"/>
</dbReference>
<protein>
    <recommendedName>
        <fullName evidence="10">Mannosyltransferase</fullName>
        <ecNumber evidence="10">2.4.1.-</ecNumber>
    </recommendedName>
</protein>
<reference evidence="12" key="2">
    <citation type="submission" date="2021-01" db="EMBL/GenBank/DDBJ databases">
        <authorList>
            <person name="Schikora-Tamarit M.A."/>
        </authorList>
    </citation>
    <scope>NUCLEOTIDE SEQUENCE</scope>
    <source>
        <strain evidence="12">NCAIM Y.01608</strain>
    </source>
</reference>
<dbReference type="EC" id="2.4.1.-" evidence="10"/>
<dbReference type="PANTHER" id="PTHR22760:SF2">
    <property type="entry name" value="ALPHA-1,2-MANNOSYLTRANSFERASE ALG9"/>
    <property type="match status" value="1"/>
</dbReference>
<feature type="transmembrane region" description="Helical" evidence="10">
    <location>
        <begin position="406"/>
        <end position="425"/>
    </location>
</feature>
<dbReference type="GO" id="GO:0000026">
    <property type="term" value="F:alpha-1,2-mannosyltransferase activity"/>
    <property type="evidence" value="ECO:0007669"/>
    <property type="project" value="TreeGrafter"/>
</dbReference>
<evidence type="ECO:0000256" key="10">
    <source>
        <dbReference type="RuleBase" id="RU363075"/>
    </source>
</evidence>
<sequence length="691" mass="79306">MPSLIPVLILLCSRTLEAFYGIISDCDEVFNYWEPLNLLTRLFGKQTWEYSPEYAIRSYAYLLSFTIFNKPLRIIAALVPSVQIPPYLQFYLVRLAIALSTASAEIHLANTLAYVSPDVSNWFLILQAVNPGMSHASISLLPSSFGMIFTLLATASIVNYLKYDRFILKIQNNINEKLRSLIKTKAPEYDESLKLLNHMYTESMIARKRHFTMAILFFVVGGLVGWPFCFALVVPFGLYVSFALISRRSYSQLLTFGALGFAAILFISIVILQIDTLFYRETTFVPLNIVLYNVLHSDEKTGPNIFGTEPLTYYVHNLLLNFNLVLPLAVLGLLSPVAFEKFNLKQIKTVQTPIILWCAIFFSQPHKEERFLYPIYPLVTLSASFFISQITQIFGKTYFFARAYTFLCKIVLFATIFSVSVLRIVSLVSNYSSPLTVFRYLPASNTDVPENVCIGREWYHYPSSFFLHPNQRLRFVESGFRGMLPGDFVEPTSNSWAALFNATSTKRQGFNNENRYNPDLVIPLSECDYYIDLDMPVNPEMGEIQVFEKAKTAEDWELLVCDKFLDTENSYGIDKILYIPDREITIITERLDSLYNRAQGHPHVQKLLSWVQKRYILISSLLGSKYETLKQHPYAQKIFNHQVVVSLQSLAGQLKHWIIKNASELEIPQPVIEFFTNGQLQYHQLCLAKHK</sequence>
<dbReference type="PANTHER" id="PTHR22760">
    <property type="entry name" value="GLYCOSYLTRANSFERASE"/>
    <property type="match status" value="1"/>
</dbReference>
<feature type="transmembrane region" description="Helical" evidence="10">
    <location>
        <begin position="315"/>
        <end position="334"/>
    </location>
</feature>